<dbReference type="RefSeq" id="WP_371953047.1">
    <property type="nucleotide sequence ID" value="NZ_JAXCEI010000013.1"/>
</dbReference>
<sequence>MRRTLRGTALAVLTAGAYAALVRPRLLRWGATREEASTSYPGDDLIQGATAQSTMAVSLPAPPEEVWPWLVQMGCERAGWYSWDLLDNRGRRSSGEIVPEWQDVTVGTRLPAVPSGALYFVVELLDPARTLVLRSDLELPSGRPFDPRGPVPEAYTDGIWAFHLRPLPDGGTRLIVRTRGRGEPAAADRLMARLFGEPAHFIMQHRQFRNLRRRVRRDGGPARTALRDVEQPAGAGTFGPAGEGSA</sequence>
<reference evidence="2 3" key="1">
    <citation type="submission" date="2023-11" db="EMBL/GenBank/DDBJ databases">
        <title>Actinomadura monticuli sp. nov., isolated from volcanic ash.</title>
        <authorList>
            <person name="Lee S.D."/>
            <person name="Yang H."/>
            <person name="Kim I.S."/>
        </authorList>
    </citation>
    <scope>NUCLEOTIDE SEQUENCE [LARGE SCALE GENOMIC DNA]</scope>
    <source>
        <strain evidence="2 3">DLS-62</strain>
    </source>
</reference>
<keyword evidence="3" id="KW-1185">Reference proteome</keyword>
<feature type="region of interest" description="Disordered" evidence="1">
    <location>
        <begin position="219"/>
        <end position="246"/>
    </location>
</feature>
<dbReference type="EMBL" id="JAXCEI010000013">
    <property type="protein sequence ID" value="MFA1542692.1"/>
    <property type="molecule type" value="Genomic_DNA"/>
</dbReference>
<organism evidence="2 3">
    <name type="scientific">Actinomadura monticuli</name>
    <dbReference type="NCBI Taxonomy" id="3097367"/>
    <lineage>
        <taxon>Bacteria</taxon>
        <taxon>Bacillati</taxon>
        <taxon>Actinomycetota</taxon>
        <taxon>Actinomycetes</taxon>
        <taxon>Streptosporangiales</taxon>
        <taxon>Thermomonosporaceae</taxon>
        <taxon>Actinomadura</taxon>
    </lineage>
</organism>
<proteinExistence type="predicted"/>
<dbReference type="SUPFAM" id="SSF55961">
    <property type="entry name" value="Bet v1-like"/>
    <property type="match status" value="1"/>
</dbReference>
<gene>
    <name evidence="2" type="ORF">SM611_27480</name>
</gene>
<evidence type="ECO:0008006" key="4">
    <source>
        <dbReference type="Google" id="ProtNLM"/>
    </source>
</evidence>
<protein>
    <recommendedName>
        <fullName evidence="4">SRPBCC family protein</fullName>
    </recommendedName>
</protein>
<name>A0ABV4QHP7_9ACTN</name>
<comment type="caution">
    <text evidence="2">The sequence shown here is derived from an EMBL/GenBank/DDBJ whole genome shotgun (WGS) entry which is preliminary data.</text>
</comment>
<accession>A0ABV4QHP7</accession>
<dbReference type="Proteomes" id="UP001569963">
    <property type="component" value="Unassembled WGS sequence"/>
</dbReference>
<evidence type="ECO:0000313" key="2">
    <source>
        <dbReference type="EMBL" id="MFA1542692.1"/>
    </source>
</evidence>
<evidence type="ECO:0000313" key="3">
    <source>
        <dbReference type="Proteomes" id="UP001569963"/>
    </source>
</evidence>
<evidence type="ECO:0000256" key="1">
    <source>
        <dbReference type="SAM" id="MobiDB-lite"/>
    </source>
</evidence>
<feature type="compositionally biased region" description="Basic and acidic residues" evidence="1">
    <location>
        <begin position="219"/>
        <end position="230"/>
    </location>
</feature>
<feature type="compositionally biased region" description="Gly residues" evidence="1">
    <location>
        <begin position="236"/>
        <end position="246"/>
    </location>
</feature>